<comment type="caution">
    <text evidence="1">The sequence shown here is derived from an EMBL/GenBank/DDBJ whole genome shotgun (WGS) entry which is preliminary data.</text>
</comment>
<name>Q4SBA3_TETNG</name>
<reference evidence="1" key="1">
    <citation type="journal article" date="2004" name="Nature">
        <title>Genome duplication in the teleost fish Tetraodon nigroviridis reveals the early vertebrate proto-karyotype.</title>
        <authorList>
            <person name="Jaillon O."/>
            <person name="Aury J.-M."/>
            <person name="Brunet F."/>
            <person name="Petit J.-L."/>
            <person name="Stange-Thomann N."/>
            <person name="Mauceli E."/>
            <person name="Bouneau L."/>
            <person name="Fischer C."/>
            <person name="Ozouf-Costaz C."/>
            <person name="Bernot A."/>
            <person name="Nicaud S."/>
            <person name="Jaffe D."/>
            <person name="Fisher S."/>
            <person name="Lutfalla G."/>
            <person name="Dossat C."/>
            <person name="Segurens B."/>
            <person name="Dasilva C."/>
            <person name="Salanoubat M."/>
            <person name="Levy M."/>
            <person name="Boudet N."/>
            <person name="Castellano S."/>
            <person name="Anthouard V."/>
            <person name="Jubin C."/>
            <person name="Castelli V."/>
            <person name="Katinka M."/>
            <person name="Vacherie B."/>
            <person name="Biemont C."/>
            <person name="Skalli Z."/>
            <person name="Cattolico L."/>
            <person name="Poulain J."/>
            <person name="De Berardinis V."/>
            <person name="Cruaud C."/>
            <person name="Duprat S."/>
            <person name="Brottier P."/>
            <person name="Coutanceau J.-P."/>
            <person name="Gouzy J."/>
            <person name="Parra G."/>
            <person name="Lardier G."/>
            <person name="Chapple C."/>
            <person name="McKernan K.J."/>
            <person name="McEwan P."/>
            <person name="Bosak S."/>
            <person name="Kellis M."/>
            <person name="Volff J.-N."/>
            <person name="Guigo R."/>
            <person name="Zody M.C."/>
            <person name="Mesirov J."/>
            <person name="Lindblad-Toh K."/>
            <person name="Birren B."/>
            <person name="Nusbaum C."/>
            <person name="Kahn D."/>
            <person name="Robinson-Rechavi M."/>
            <person name="Laudet V."/>
            <person name="Schachter V."/>
            <person name="Quetier F."/>
            <person name="Saurin W."/>
            <person name="Scarpelli C."/>
            <person name="Wincker P."/>
            <person name="Lander E.S."/>
            <person name="Weissenbach J."/>
            <person name="Roest Crollius H."/>
        </authorList>
    </citation>
    <scope>NUCLEOTIDE SEQUENCE [LARGE SCALE GENOMIC DNA]</scope>
</reference>
<reference evidence="1" key="2">
    <citation type="submission" date="2004-02" db="EMBL/GenBank/DDBJ databases">
        <authorList>
            <consortium name="Genoscope"/>
            <consortium name="Whitehead Institute Centre for Genome Research"/>
        </authorList>
    </citation>
    <scope>NUCLEOTIDE SEQUENCE</scope>
</reference>
<gene>
    <name evidence="1" type="ORF">GSTENG00021063001</name>
</gene>
<organism evidence="1">
    <name type="scientific">Tetraodon nigroviridis</name>
    <name type="common">Spotted green pufferfish</name>
    <name type="synonym">Chelonodon nigroviridis</name>
    <dbReference type="NCBI Taxonomy" id="99883"/>
    <lineage>
        <taxon>Eukaryota</taxon>
        <taxon>Metazoa</taxon>
        <taxon>Chordata</taxon>
        <taxon>Craniata</taxon>
        <taxon>Vertebrata</taxon>
        <taxon>Euteleostomi</taxon>
        <taxon>Actinopterygii</taxon>
        <taxon>Neopterygii</taxon>
        <taxon>Teleostei</taxon>
        <taxon>Neoteleostei</taxon>
        <taxon>Acanthomorphata</taxon>
        <taxon>Eupercaria</taxon>
        <taxon>Tetraodontiformes</taxon>
        <taxon>Tetradontoidea</taxon>
        <taxon>Tetraodontidae</taxon>
        <taxon>Tetraodon</taxon>
    </lineage>
</organism>
<proteinExistence type="predicted"/>
<protein>
    <submittedName>
        <fullName evidence="1">(spotted green pufferfish) hypothetical protein</fullName>
    </submittedName>
</protein>
<dbReference type="EMBL" id="CAAE01014676">
    <property type="protein sequence ID" value="CAG02079.1"/>
    <property type="molecule type" value="Genomic_DNA"/>
</dbReference>
<dbReference type="KEGG" id="tng:GSTEN00021063G001"/>
<accession>Q4SBA3</accession>
<evidence type="ECO:0000313" key="1">
    <source>
        <dbReference type="EMBL" id="CAG02079.1"/>
    </source>
</evidence>
<dbReference type="AlphaFoldDB" id="Q4SBA3"/>
<sequence>MYESVDVVGFSPSPSSPSAGSFLSVDYYHRPPGLGAEKGPLAARGRTAASVRGITGDQQTLEWVQPL</sequence>